<reference evidence="1" key="1">
    <citation type="journal article" date="2022" name="bioRxiv">
        <title>Sequencing and chromosome-scale assembly of the giantPleurodeles waltlgenome.</title>
        <authorList>
            <person name="Brown T."/>
            <person name="Elewa A."/>
            <person name="Iarovenko S."/>
            <person name="Subramanian E."/>
            <person name="Araus A.J."/>
            <person name="Petzold A."/>
            <person name="Susuki M."/>
            <person name="Suzuki K.-i.T."/>
            <person name="Hayashi T."/>
            <person name="Toyoda A."/>
            <person name="Oliveira C."/>
            <person name="Osipova E."/>
            <person name="Leigh N.D."/>
            <person name="Simon A."/>
            <person name="Yun M.H."/>
        </authorList>
    </citation>
    <scope>NUCLEOTIDE SEQUENCE</scope>
    <source>
        <strain evidence="1">20211129_DDA</strain>
        <tissue evidence="1">Liver</tissue>
    </source>
</reference>
<keyword evidence="2" id="KW-1185">Reference proteome</keyword>
<evidence type="ECO:0000313" key="1">
    <source>
        <dbReference type="EMBL" id="KAJ1151531.1"/>
    </source>
</evidence>
<gene>
    <name evidence="1" type="ORF">NDU88_004311</name>
</gene>
<dbReference type="EMBL" id="JANPWB010000009">
    <property type="protein sequence ID" value="KAJ1151531.1"/>
    <property type="molecule type" value="Genomic_DNA"/>
</dbReference>
<proteinExistence type="predicted"/>
<dbReference type="AlphaFoldDB" id="A0AAV7RGJ2"/>
<sequence length="218" mass="24827">MKRYNTLTRKARASEAQNPINRYYRTLAPLLLDENAQQTVLKDGSSDVTGFQEELCQQLEKLSLKDLPQLDENQSVTVLDVYELHPGYICIGRMIYVLVKERIAEIHPVTLRYLNITEPPAMLQCDNSVCIAYWCIKAWLPAADKYWSSAKDSARELRLSPLTGLHRALDLLTEDYFTNKGPVLSNLELYELLNAVSILSVQSYRRGSRKSCLALLSV</sequence>
<accession>A0AAV7RGJ2</accession>
<name>A0AAV7RGJ2_PLEWA</name>
<comment type="caution">
    <text evidence="1">The sequence shown here is derived from an EMBL/GenBank/DDBJ whole genome shotgun (WGS) entry which is preliminary data.</text>
</comment>
<evidence type="ECO:0000313" key="2">
    <source>
        <dbReference type="Proteomes" id="UP001066276"/>
    </source>
</evidence>
<protein>
    <submittedName>
        <fullName evidence="1">Uncharacterized protein</fullName>
    </submittedName>
</protein>
<organism evidence="1 2">
    <name type="scientific">Pleurodeles waltl</name>
    <name type="common">Iberian ribbed newt</name>
    <dbReference type="NCBI Taxonomy" id="8319"/>
    <lineage>
        <taxon>Eukaryota</taxon>
        <taxon>Metazoa</taxon>
        <taxon>Chordata</taxon>
        <taxon>Craniata</taxon>
        <taxon>Vertebrata</taxon>
        <taxon>Euteleostomi</taxon>
        <taxon>Amphibia</taxon>
        <taxon>Batrachia</taxon>
        <taxon>Caudata</taxon>
        <taxon>Salamandroidea</taxon>
        <taxon>Salamandridae</taxon>
        <taxon>Pleurodelinae</taxon>
        <taxon>Pleurodeles</taxon>
    </lineage>
</organism>
<dbReference type="Proteomes" id="UP001066276">
    <property type="component" value="Chromosome 5"/>
</dbReference>